<evidence type="ECO:0000313" key="3">
    <source>
        <dbReference type="Proteomes" id="UP001172684"/>
    </source>
</evidence>
<organism evidence="2 3">
    <name type="scientific">Coniosporium apollinis</name>
    <dbReference type="NCBI Taxonomy" id="61459"/>
    <lineage>
        <taxon>Eukaryota</taxon>
        <taxon>Fungi</taxon>
        <taxon>Dikarya</taxon>
        <taxon>Ascomycota</taxon>
        <taxon>Pezizomycotina</taxon>
        <taxon>Dothideomycetes</taxon>
        <taxon>Dothideomycetes incertae sedis</taxon>
        <taxon>Coniosporium</taxon>
    </lineage>
</organism>
<keyword evidence="1" id="KW-0472">Membrane</keyword>
<reference evidence="2" key="1">
    <citation type="submission" date="2022-10" db="EMBL/GenBank/DDBJ databases">
        <title>Culturing micro-colonial fungi from biological soil crusts in the Mojave desert and describing Neophaeococcomyces mojavensis, and introducing the new genera and species Taxawa tesnikishii.</title>
        <authorList>
            <person name="Kurbessoian T."/>
            <person name="Stajich J.E."/>
        </authorList>
    </citation>
    <scope>NUCLEOTIDE SEQUENCE</scope>
    <source>
        <strain evidence="2">TK_1</strain>
    </source>
</reference>
<dbReference type="EMBL" id="JAPDRL010000003">
    <property type="protein sequence ID" value="KAJ9669269.1"/>
    <property type="molecule type" value="Genomic_DNA"/>
</dbReference>
<sequence length="433" mass="48379">MLVLADASLGEGLHPAFPAPPEPLAANFIIAVAPVLGCAAGALPIVARRLLGLPIHGWGLKGPAYGTLLFLGYGLYRTEIHERRVARAVLDRQGTKIPSRTLLVNNGVVQQDDYLVAGCAIGILCALSRRVAPSTIGWPRYVGAASWGGCGGYLLFTPLNSKVSDPAMELYTRQVEQARLLQEELAEKHDLTVATKSLSPFSPSVHQSHDETPETLPHHYDLDPQWGRIFIPSTDYTWVPDSPKEGIRTLKEHLKKLEERRTREVAEAEFIWHELADREIAFQCMTDDKARDASRRALELVGSTHRKLWDSISGLDWMIADTKKRILQLEAKQSGRTWTPAPGSIERAKHRPSLCVEMFRRHLSNLEELNRAVDTAMTSLEFSKMPKDAQLTLRRHKDQLLQNIEATKAVIKEFEARLNASIVDEWTPDSKNS</sequence>
<gene>
    <name evidence="2" type="ORF">H2201_000621</name>
</gene>
<dbReference type="Proteomes" id="UP001172684">
    <property type="component" value="Unassembled WGS sequence"/>
</dbReference>
<keyword evidence="3" id="KW-1185">Reference proteome</keyword>
<comment type="caution">
    <text evidence="2">The sequence shown here is derived from an EMBL/GenBank/DDBJ whole genome shotgun (WGS) entry which is preliminary data.</text>
</comment>
<name>A0ABQ9P3T8_9PEZI</name>
<accession>A0ABQ9P3T8</accession>
<evidence type="ECO:0000313" key="2">
    <source>
        <dbReference type="EMBL" id="KAJ9669269.1"/>
    </source>
</evidence>
<keyword evidence="1" id="KW-0812">Transmembrane</keyword>
<evidence type="ECO:0000256" key="1">
    <source>
        <dbReference type="SAM" id="Phobius"/>
    </source>
</evidence>
<feature type="transmembrane region" description="Helical" evidence="1">
    <location>
        <begin position="58"/>
        <end position="76"/>
    </location>
</feature>
<proteinExistence type="predicted"/>
<keyword evidence="1" id="KW-1133">Transmembrane helix</keyword>
<feature type="transmembrane region" description="Helical" evidence="1">
    <location>
        <begin position="24"/>
        <end position="46"/>
    </location>
</feature>
<protein>
    <submittedName>
        <fullName evidence="2">Uncharacterized protein</fullName>
    </submittedName>
</protein>